<keyword evidence="1" id="KW-1133">Transmembrane helix</keyword>
<feature type="non-terminal residue" evidence="2">
    <location>
        <position position="178"/>
    </location>
</feature>
<organism evidence="2 3">
    <name type="scientific">Rotaria sordida</name>
    <dbReference type="NCBI Taxonomy" id="392033"/>
    <lineage>
        <taxon>Eukaryota</taxon>
        <taxon>Metazoa</taxon>
        <taxon>Spiralia</taxon>
        <taxon>Gnathifera</taxon>
        <taxon>Rotifera</taxon>
        <taxon>Eurotatoria</taxon>
        <taxon>Bdelloidea</taxon>
        <taxon>Philodinida</taxon>
        <taxon>Philodinidae</taxon>
        <taxon>Rotaria</taxon>
    </lineage>
</organism>
<feature type="transmembrane region" description="Helical" evidence="1">
    <location>
        <begin position="14"/>
        <end position="32"/>
    </location>
</feature>
<accession>A0A820J3B3</accession>
<gene>
    <name evidence="2" type="ORF">FNK824_LOCUS41336</name>
</gene>
<evidence type="ECO:0000313" key="3">
    <source>
        <dbReference type="Proteomes" id="UP000663874"/>
    </source>
</evidence>
<dbReference type="AlphaFoldDB" id="A0A820J3B3"/>
<protein>
    <submittedName>
        <fullName evidence="2">Uncharacterized protein</fullName>
    </submittedName>
</protein>
<name>A0A820J3B3_9BILA</name>
<evidence type="ECO:0000313" key="2">
    <source>
        <dbReference type="EMBL" id="CAF4320837.1"/>
    </source>
</evidence>
<comment type="caution">
    <text evidence="2">The sequence shown here is derived from an EMBL/GenBank/DDBJ whole genome shotgun (WGS) entry which is preliminary data.</text>
</comment>
<sequence length="178" mass="21254">MLSIRRFKLGRRSFFRRLLSAILSLTCIYLWLLCYVDLNREYDPIPAINSESNRCNFKPSTSEFILNYKTNSLIENQPDLTRVEPTIQRIRSLLEIIRSKEDKYQSLLETFDVFNMLNPNISLKAYSFQSNIDEIKTLYNRFIKLMPDKQTIEIDQTFIDYLRKISNYLLDGLRDKRT</sequence>
<evidence type="ECO:0000256" key="1">
    <source>
        <dbReference type="SAM" id="Phobius"/>
    </source>
</evidence>
<dbReference type="EMBL" id="CAJOBE010039306">
    <property type="protein sequence ID" value="CAF4320837.1"/>
    <property type="molecule type" value="Genomic_DNA"/>
</dbReference>
<keyword evidence="1" id="KW-0472">Membrane</keyword>
<dbReference type="Proteomes" id="UP000663874">
    <property type="component" value="Unassembled WGS sequence"/>
</dbReference>
<reference evidence="2" key="1">
    <citation type="submission" date="2021-02" db="EMBL/GenBank/DDBJ databases">
        <authorList>
            <person name="Nowell W R."/>
        </authorList>
    </citation>
    <scope>NUCLEOTIDE SEQUENCE</scope>
</reference>
<proteinExistence type="predicted"/>
<keyword evidence="1" id="KW-0812">Transmembrane</keyword>